<accession>A0AAU7YP46</accession>
<dbReference type="InterPro" id="IPR036412">
    <property type="entry name" value="HAD-like_sf"/>
</dbReference>
<name>A0AAU7YP46_9PHYC</name>
<evidence type="ECO:0000313" key="2">
    <source>
        <dbReference type="EMBL" id="XCA47486.1"/>
    </source>
</evidence>
<organism evidence="2">
    <name type="scientific">Micromonas commoda virus</name>
    <dbReference type="NCBI Taxonomy" id="3057169"/>
    <lineage>
        <taxon>Viruses</taxon>
        <taxon>Varidnaviria</taxon>
        <taxon>Bamfordvirae</taxon>
        <taxon>Nucleocytoviricota</taxon>
        <taxon>Megaviricetes</taxon>
        <taxon>Algavirales</taxon>
        <taxon>Phycodnaviridae</taxon>
    </lineage>
</organism>
<dbReference type="EMBL" id="PP911589">
    <property type="protein sequence ID" value="XCA47486.1"/>
    <property type="molecule type" value="Genomic_DNA"/>
</dbReference>
<reference evidence="2" key="1">
    <citation type="submission" date="2024-06" db="EMBL/GenBank/DDBJ databases">
        <title>Evidence of context-dependent and transient costs of resisting viral infection in isolates of the marine microalga Micromonas sp. (class Mamiellophyceae).</title>
        <authorList>
            <person name="Bedi de Silva A."/>
            <person name="Schvarcz C.R."/>
            <person name="Steward G.R."/>
            <person name="Edwards K.F."/>
        </authorList>
    </citation>
    <scope>NUCLEOTIDE SEQUENCE</scope>
    <source>
        <strain evidence="2">McV-KB2</strain>
    </source>
</reference>
<dbReference type="Pfam" id="PF06941">
    <property type="entry name" value="NT5C"/>
    <property type="match status" value="1"/>
</dbReference>
<proteinExistence type="predicted"/>
<feature type="active site" description="Nucleophile" evidence="1">
    <location>
        <position position="7"/>
    </location>
</feature>
<dbReference type="Gene3D" id="3.40.50.1000">
    <property type="entry name" value="HAD superfamily/HAD-like"/>
    <property type="match status" value="1"/>
</dbReference>
<dbReference type="SUPFAM" id="SSF56784">
    <property type="entry name" value="HAD-like"/>
    <property type="match status" value="1"/>
</dbReference>
<evidence type="ECO:0000256" key="1">
    <source>
        <dbReference type="PIRSR" id="PIRSR610708-1"/>
    </source>
</evidence>
<dbReference type="InterPro" id="IPR010708">
    <property type="entry name" value="5'(3')-deoxyribonucleotidase"/>
</dbReference>
<dbReference type="PANTHER" id="PTHR35134">
    <property type="entry name" value="NUCLEOTIDASE YQFW-RELATED"/>
    <property type="match status" value="1"/>
</dbReference>
<dbReference type="PANTHER" id="PTHR35134:SF2">
    <property type="entry name" value="NUCLEOTIDASE YQFW-RELATED"/>
    <property type="match status" value="1"/>
</dbReference>
<protein>
    <submittedName>
        <fullName evidence="2">Uncharacterized protein</fullName>
    </submittedName>
</protein>
<sequence length="192" mass="22921">MNRIAVDVDEVLVPFVRPMAKFKKLKMPTEKCRYVYREMFEITEPQSRKMVREFYDSEAFDALQPIEYSQAVLRLMRPYVDKMYIVTGRHDCVREKTEDWLNEYFPGIFDDVILTNSFTSYEIQKYDICHSLNLDTIIDDSDTTCGVCKHWGMDAYHFAGYNGKEYEWCKKDDISVLSWVELYKKLPLKFMD</sequence>
<dbReference type="InterPro" id="IPR052419">
    <property type="entry name" value="5_3-deoxyribonucleotidase-like"/>
</dbReference>
<feature type="active site" description="Proton donor" evidence="1">
    <location>
        <position position="9"/>
    </location>
</feature>
<dbReference type="InterPro" id="IPR023214">
    <property type="entry name" value="HAD_sf"/>
</dbReference>
<dbReference type="GO" id="GO:0008253">
    <property type="term" value="F:5'-nucleotidase activity"/>
    <property type="evidence" value="ECO:0007669"/>
    <property type="project" value="InterPro"/>
</dbReference>
<dbReference type="GO" id="GO:0009264">
    <property type="term" value="P:deoxyribonucleotide catabolic process"/>
    <property type="evidence" value="ECO:0007669"/>
    <property type="project" value="InterPro"/>
</dbReference>